<dbReference type="PANTHER" id="PTHR12550:SF70">
    <property type="entry name" value="JIL-1 ANCHORING AND STABILIZING PROTEIN, ISOFORM A"/>
    <property type="match status" value="1"/>
</dbReference>
<dbReference type="Gene3D" id="3.40.50.720">
    <property type="entry name" value="NAD(P)-binding Rossmann-like Domain"/>
    <property type="match status" value="1"/>
</dbReference>
<dbReference type="AlphaFoldDB" id="A0ABD2VXA2"/>
<evidence type="ECO:0000313" key="4">
    <source>
        <dbReference type="Proteomes" id="UP001627154"/>
    </source>
</evidence>
<sequence>MSTETMTYKLGDLVWAKMKGYSPWPGRVSNPIKDMKKPATTKKIPIYCIYFFGTNNYGWIDEANIKPYQEHKDQCKQMCKTANFKEACDTIENFISGGEVWEDNLDSNALFDKLKEEETNNTSSIERKTPKIKPKKETPKERKRESLTGSVGRPPKKQRTDSTSSNNRLGSLSPVLNHSASAKRPGSLLNRPTHISKPETPPLDVATVSQALKDKNIQASDLKFGFLGLGIMGSGIVKNLLNSGHKVVIWNRSNEKSQGFCMIKNHQYTLQYYLYQI</sequence>
<dbReference type="CDD" id="cd05836">
    <property type="entry name" value="PWWP_GLYR1"/>
    <property type="match status" value="1"/>
</dbReference>
<dbReference type="Pfam" id="PF03446">
    <property type="entry name" value="NAD_binding_2"/>
    <property type="match status" value="1"/>
</dbReference>
<feature type="region of interest" description="Disordered" evidence="1">
    <location>
        <begin position="116"/>
        <end position="202"/>
    </location>
</feature>
<feature type="compositionally biased region" description="Polar residues" evidence="1">
    <location>
        <begin position="161"/>
        <end position="180"/>
    </location>
</feature>
<reference evidence="3 4" key="1">
    <citation type="journal article" date="2024" name="bioRxiv">
        <title>A reference genome for Trichogramma kaykai: A tiny desert-dwelling parasitoid wasp with competing sex-ratio distorters.</title>
        <authorList>
            <person name="Culotta J."/>
            <person name="Lindsey A.R."/>
        </authorList>
    </citation>
    <scope>NUCLEOTIDE SEQUENCE [LARGE SCALE GENOMIC DNA]</scope>
    <source>
        <strain evidence="3 4">KSX58</strain>
    </source>
</reference>
<feature type="compositionally biased region" description="Basic and acidic residues" evidence="1">
    <location>
        <begin position="125"/>
        <end position="146"/>
    </location>
</feature>
<feature type="domain" description="PWWP" evidence="2">
    <location>
        <begin position="10"/>
        <end position="71"/>
    </location>
</feature>
<dbReference type="InterPro" id="IPR000313">
    <property type="entry name" value="PWWP_dom"/>
</dbReference>
<dbReference type="InterPro" id="IPR036291">
    <property type="entry name" value="NAD(P)-bd_dom_sf"/>
</dbReference>
<dbReference type="Pfam" id="PF00855">
    <property type="entry name" value="PWWP"/>
    <property type="match status" value="1"/>
</dbReference>
<dbReference type="SUPFAM" id="SSF51735">
    <property type="entry name" value="NAD(P)-binding Rossmann-fold domains"/>
    <property type="match status" value="1"/>
</dbReference>
<protein>
    <recommendedName>
        <fullName evidence="2">PWWP domain-containing protein</fullName>
    </recommendedName>
</protein>
<dbReference type="InterPro" id="IPR035501">
    <property type="entry name" value="GLYR1_PWWP"/>
</dbReference>
<dbReference type="Gene3D" id="2.30.30.140">
    <property type="match status" value="1"/>
</dbReference>
<dbReference type="PROSITE" id="PS50812">
    <property type="entry name" value="PWWP"/>
    <property type="match status" value="1"/>
</dbReference>
<name>A0ABD2VXA2_9HYME</name>
<proteinExistence type="predicted"/>
<dbReference type="SUPFAM" id="SSF63748">
    <property type="entry name" value="Tudor/PWWP/MBT"/>
    <property type="match status" value="1"/>
</dbReference>
<evidence type="ECO:0000313" key="3">
    <source>
        <dbReference type="EMBL" id="KAL3385017.1"/>
    </source>
</evidence>
<keyword evidence="4" id="KW-1185">Reference proteome</keyword>
<evidence type="ECO:0000256" key="1">
    <source>
        <dbReference type="SAM" id="MobiDB-lite"/>
    </source>
</evidence>
<evidence type="ECO:0000259" key="2">
    <source>
        <dbReference type="PROSITE" id="PS50812"/>
    </source>
</evidence>
<dbReference type="PANTHER" id="PTHR12550">
    <property type="entry name" value="HEPATOMA-DERIVED GROWTH FACTOR-RELATED"/>
    <property type="match status" value="1"/>
</dbReference>
<dbReference type="SMART" id="SM00293">
    <property type="entry name" value="PWWP"/>
    <property type="match status" value="1"/>
</dbReference>
<dbReference type="InterPro" id="IPR006115">
    <property type="entry name" value="6PGDH_NADP-bd"/>
</dbReference>
<accession>A0ABD2VXA2</accession>
<comment type="caution">
    <text evidence="3">The sequence shown here is derived from an EMBL/GenBank/DDBJ whole genome shotgun (WGS) entry which is preliminary data.</text>
</comment>
<dbReference type="Proteomes" id="UP001627154">
    <property type="component" value="Unassembled WGS sequence"/>
</dbReference>
<dbReference type="EMBL" id="JBJJXI010000166">
    <property type="protein sequence ID" value="KAL3385017.1"/>
    <property type="molecule type" value="Genomic_DNA"/>
</dbReference>
<organism evidence="3 4">
    <name type="scientific">Trichogramma kaykai</name>
    <dbReference type="NCBI Taxonomy" id="54128"/>
    <lineage>
        <taxon>Eukaryota</taxon>
        <taxon>Metazoa</taxon>
        <taxon>Ecdysozoa</taxon>
        <taxon>Arthropoda</taxon>
        <taxon>Hexapoda</taxon>
        <taxon>Insecta</taxon>
        <taxon>Pterygota</taxon>
        <taxon>Neoptera</taxon>
        <taxon>Endopterygota</taxon>
        <taxon>Hymenoptera</taxon>
        <taxon>Apocrita</taxon>
        <taxon>Proctotrupomorpha</taxon>
        <taxon>Chalcidoidea</taxon>
        <taxon>Trichogrammatidae</taxon>
        <taxon>Trichogramma</taxon>
    </lineage>
</organism>
<gene>
    <name evidence="3" type="ORF">TKK_019409</name>
</gene>